<dbReference type="SMART" id="SM00248">
    <property type="entry name" value="ANK"/>
    <property type="match status" value="10"/>
</dbReference>
<keyword evidence="2 3" id="KW-0040">ANK repeat</keyword>
<dbReference type="Pfam" id="PF12796">
    <property type="entry name" value="Ank_2"/>
    <property type="match status" value="3"/>
</dbReference>
<dbReference type="PROSITE" id="PS50297">
    <property type="entry name" value="ANK_REP_REGION"/>
    <property type="match status" value="3"/>
</dbReference>
<dbReference type="PANTHER" id="PTHR24126">
    <property type="entry name" value="ANKYRIN REPEAT, PH AND SEC7 DOMAIN CONTAINING PROTEIN SECG-RELATED"/>
    <property type="match status" value="1"/>
</dbReference>
<dbReference type="EMBL" id="CAXAMN010023317">
    <property type="protein sequence ID" value="CAK9076752.1"/>
    <property type="molecule type" value="Genomic_DNA"/>
</dbReference>
<feature type="repeat" description="ANK" evidence="3">
    <location>
        <begin position="509"/>
        <end position="541"/>
    </location>
</feature>
<dbReference type="InterPro" id="IPR036770">
    <property type="entry name" value="Ankyrin_rpt-contain_sf"/>
</dbReference>
<keyword evidence="1" id="KW-0677">Repeat</keyword>
<dbReference type="Gene3D" id="1.25.40.20">
    <property type="entry name" value="Ankyrin repeat-containing domain"/>
    <property type="match status" value="5"/>
</dbReference>
<reference evidence="4 5" key="1">
    <citation type="submission" date="2024-02" db="EMBL/GenBank/DDBJ databases">
        <authorList>
            <person name="Chen Y."/>
            <person name="Shah S."/>
            <person name="Dougan E. K."/>
            <person name="Thang M."/>
            <person name="Chan C."/>
        </authorList>
    </citation>
    <scope>NUCLEOTIDE SEQUENCE [LARGE SCALE GENOMIC DNA]</scope>
</reference>
<dbReference type="Proteomes" id="UP001642484">
    <property type="component" value="Unassembled WGS sequence"/>
</dbReference>
<dbReference type="PANTHER" id="PTHR24126:SF14">
    <property type="entry name" value="ANK_REP_REGION DOMAIN-CONTAINING PROTEIN"/>
    <property type="match status" value="1"/>
</dbReference>
<protein>
    <submittedName>
        <fullName evidence="4">Uncharacterized protein</fullName>
    </submittedName>
</protein>
<evidence type="ECO:0000256" key="1">
    <source>
        <dbReference type="ARBA" id="ARBA00022737"/>
    </source>
</evidence>
<comment type="caution">
    <text evidence="4">The sequence shown here is derived from an EMBL/GenBank/DDBJ whole genome shotgun (WGS) entry which is preliminary data.</text>
</comment>
<feature type="repeat" description="ANK" evidence="3">
    <location>
        <begin position="476"/>
        <end position="508"/>
    </location>
</feature>
<dbReference type="InterPro" id="IPR002110">
    <property type="entry name" value="Ankyrin_rpt"/>
</dbReference>
<gene>
    <name evidence="4" type="ORF">CCMP2556_LOCUS37823</name>
</gene>
<organism evidence="4 5">
    <name type="scientific">Durusdinium trenchii</name>
    <dbReference type="NCBI Taxonomy" id="1381693"/>
    <lineage>
        <taxon>Eukaryota</taxon>
        <taxon>Sar</taxon>
        <taxon>Alveolata</taxon>
        <taxon>Dinophyceae</taxon>
        <taxon>Suessiales</taxon>
        <taxon>Symbiodiniaceae</taxon>
        <taxon>Durusdinium</taxon>
    </lineage>
</organism>
<evidence type="ECO:0000256" key="2">
    <source>
        <dbReference type="ARBA" id="ARBA00023043"/>
    </source>
</evidence>
<keyword evidence="5" id="KW-1185">Reference proteome</keyword>
<evidence type="ECO:0000313" key="5">
    <source>
        <dbReference type="Proteomes" id="UP001642484"/>
    </source>
</evidence>
<name>A0ABP0PL37_9DINO</name>
<feature type="repeat" description="ANK" evidence="3">
    <location>
        <begin position="408"/>
        <end position="440"/>
    </location>
</feature>
<feature type="repeat" description="ANK" evidence="3">
    <location>
        <begin position="441"/>
        <end position="473"/>
    </location>
</feature>
<dbReference type="PROSITE" id="PS50088">
    <property type="entry name" value="ANK_REPEAT"/>
    <property type="match status" value="6"/>
</dbReference>
<feature type="repeat" description="ANK" evidence="3">
    <location>
        <begin position="574"/>
        <end position="600"/>
    </location>
</feature>
<dbReference type="SUPFAM" id="SSF48403">
    <property type="entry name" value="Ankyrin repeat"/>
    <property type="match status" value="2"/>
</dbReference>
<evidence type="ECO:0000313" key="4">
    <source>
        <dbReference type="EMBL" id="CAK9076752.1"/>
    </source>
</evidence>
<dbReference type="Pfam" id="PF00023">
    <property type="entry name" value="Ank"/>
    <property type="match status" value="1"/>
</dbReference>
<sequence>MAFLCPSDGDGCSYDECRCANASHVRELVNVSLDGQPCYACEPPRLPACTEATDQCTPEACACANSRTHVKYNASTVDGSPCFYCEPIGGYWSFGRNEMALVLLALLLVALWRSGQRRRVRDGRSAGSLRLPRRSAENQQKAIRVSQEPLRFYEQVLQVIEDVIDTLIDGACELDLLAELPTDLPRELSLVLAARQGQHHLLEALLDSQVDPNATDPHGGTALLRAVQLGITARPSIEALLKAKADVSRASSLGETPLGEAAGQGPPELVARLLEANTPSADCLRTSLEKAAQLGNRQTTRMLLSGLAAAKAVPSAEALIGWVNCGDAEMVLELLKGRTDVNQAREHDGATAVLVAASSPNPQLIQLLCAQLADVNCSDRSHRTPLAAASAVGGDAAVGALLAANAQVDGAPLVAAALAGRTSTAKLLLESGAASNARDLAGRTPLASAAASGSLQLCQALLLARADPQIRSGAGKGAPPLAIAVAAQHISLVEELLRARADVDALSERGQTPLMLAAAAGHQEMSEKLLEAGAQVNDCSEDGKTALILAAGIGSPICQLLLSHRADLQHRSATGISALHTAAANGHEELCRALLAQRADAGTAACGRTAAQVARRAGYGALAELLETGSS</sequence>
<proteinExistence type="predicted"/>
<accession>A0ABP0PL37</accession>
<evidence type="ECO:0000256" key="3">
    <source>
        <dbReference type="PROSITE-ProRule" id="PRU00023"/>
    </source>
</evidence>
<feature type="repeat" description="ANK" evidence="3">
    <location>
        <begin position="348"/>
        <end position="380"/>
    </location>
</feature>